<proteinExistence type="predicted"/>
<accession>A0A2W5VG01</accession>
<evidence type="ECO:0000313" key="2">
    <source>
        <dbReference type="Proteomes" id="UP000249061"/>
    </source>
</evidence>
<reference evidence="1 2" key="1">
    <citation type="submission" date="2017-08" db="EMBL/GenBank/DDBJ databases">
        <title>Infants hospitalized years apart are colonized by the same room-sourced microbial strains.</title>
        <authorList>
            <person name="Brooks B."/>
            <person name="Olm M.R."/>
            <person name="Firek B.A."/>
            <person name="Baker R."/>
            <person name="Thomas B.C."/>
            <person name="Morowitz M.J."/>
            <person name="Banfield J.F."/>
        </authorList>
    </citation>
    <scope>NUCLEOTIDE SEQUENCE [LARGE SCALE GENOMIC DNA]</scope>
    <source>
        <strain evidence="1">S2_003_000_R2_14</strain>
    </source>
</reference>
<evidence type="ECO:0000313" key="1">
    <source>
        <dbReference type="EMBL" id="PZR15024.1"/>
    </source>
</evidence>
<dbReference type="Proteomes" id="UP000249061">
    <property type="component" value="Unassembled WGS sequence"/>
</dbReference>
<protein>
    <submittedName>
        <fullName evidence="1">Uncharacterized protein</fullName>
    </submittedName>
</protein>
<gene>
    <name evidence="1" type="ORF">DI536_09615</name>
</gene>
<sequence>MPQYRNAPAWPLATPIAEVAQAFDSSTRGIGRQVEGDDAEALAALDRAHRVGEIGRPWFVFVPINENGKLYRLYVRAALPFEDEVGNWQPF</sequence>
<dbReference type="AlphaFoldDB" id="A0A2W5VG01"/>
<comment type="caution">
    <text evidence="1">The sequence shown here is derived from an EMBL/GenBank/DDBJ whole genome shotgun (WGS) entry which is preliminary data.</text>
</comment>
<organism evidence="1 2">
    <name type="scientific">Archangium gephyra</name>
    <dbReference type="NCBI Taxonomy" id="48"/>
    <lineage>
        <taxon>Bacteria</taxon>
        <taxon>Pseudomonadati</taxon>
        <taxon>Myxococcota</taxon>
        <taxon>Myxococcia</taxon>
        <taxon>Myxococcales</taxon>
        <taxon>Cystobacterineae</taxon>
        <taxon>Archangiaceae</taxon>
        <taxon>Archangium</taxon>
    </lineage>
</organism>
<name>A0A2W5VG01_9BACT</name>
<dbReference type="EMBL" id="QFQP01000006">
    <property type="protein sequence ID" value="PZR15024.1"/>
    <property type="molecule type" value="Genomic_DNA"/>
</dbReference>